<keyword evidence="1 5" id="KW-0328">Glycosyltransferase</keyword>
<dbReference type="GO" id="GO:0008107">
    <property type="term" value="F:galactoside 2-alpha-L-fucosyltransferase activity"/>
    <property type="evidence" value="ECO:0007669"/>
    <property type="project" value="InterPro"/>
</dbReference>
<dbReference type="KEGG" id="boa:Bovatus_04906"/>
<dbReference type="Proteomes" id="UP000266492">
    <property type="component" value="Unassembled WGS sequence"/>
</dbReference>
<sequence>MIVVYSNAGLANRMFHYALYKALEVKGIDVYFDEKSYVPEWSFETTTLMDVFPNIQYRESLQFKRASKKTFLDKIVIHCSNLFGGRYYVNYRFKYDDKLFTKLETNQDLCLIGLWQSEKYFMDVRQEIQKCFQYRSFVDDKNVKTAQQMLSENSVAIHVRKGADYQQNRIWKNTCTIDYYRLAIDYIRMHVQNPVFYVFTDNKDWVIENFTDLDYTLCDWNPTSGKQNYLDMQLMSCAKHNVIANSTYSWWGAWLNENSDKIVIAPKRWFNKIVTPDILPEQWIKI</sequence>
<keyword evidence="2 5" id="KW-0808">Transferase</keyword>
<dbReference type="PANTHER" id="PTHR11927:SF9">
    <property type="entry name" value="L-FUCOSYLTRANSFERASE"/>
    <property type="match status" value="1"/>
</dbReference>
<evidence type="ECO:0000313" key="5">
    <source>
        <dbReference type="EMBL" id="RGS80633.1"/>
    </source>
</evidence>
<proteinExistence type="predicted"/>
<dbReference type="CDD" id="cd11301">
    <property type="entry name" value="Fut1_Fut2_like"/>
    <property type="match status" value="1"/>
</dbReference>
<reference evidence="5 6" key="1">
    <citation type="submission" date="2018-08" db="EMBL/GenBank/DDBJ databases">
        <title>A genome reference for cultivated species of the human gut microbiota.</title>
        <authorList>
            <person name="Zou Y."/>
            <person name="Xue W."/>
            <person name="Luo G."/>
        </authorList>
    </citation>
    <scope>NUCLEOTIDE SEQUENCE [LARGE SCALE GENOMIC DNA]</scope>
    <source>
        <strain evidence="5 6">AF20-9LB</strain>
    </source>
</reference>
<evidence type="ECO:0000313" key="6">
    <source>
        <dbReference type="Proteomes" id="UP000266492"/>
    </source>
</evidence>
<comment type="caution">
    <text evidence="5">The sequence shown here is derived from an EMBL/GenBank/DDBJ whole genome shotgun (WGS) entry which is preliminary data.</text>
</comment>
<dbReference type="GeneID" id="29453384"/>
<dbReference type="EMBL" id="QRVZ01000022">
    <property type="protein sequence ID" value="RGS80633.1"/>
    <property type="molecule type" value="Genomic_DNA"/>
</dbReference>
<reference evidence="3 7" key="2">
    <citation type="journal article" date="2019" name="Nat. Med.">
        <title>A library of human gut bacterial isolates paired with longitudinal multiomics data enables mechanistic microbiome research.</title>
        <authorList>
            <person name="Poyet M."/>
            <person name="Groussin M."/>
            <person name="Gibbons S.M."/>
            <person name="Avila-Pacheco J."/>
            <person name="Jiang X."/>
            <person name="Kearney S.M."/>
            <person name="Perrotta A.R."/>
            <person name="Berdy B."/>
            <person name="Zhao S."/>
            <person name="Lieberman T.D."/>
            <person name="Swanson P.K."/>
            <person name="Smith M."/>
            <person name="Roesemann S."/>
            <person name="Alexander J.E."/>
            <person name="Rich S.A."/>
            <person name="Livny J."/>
            <person name="Vlamakis H."/>
            <person name="Clish C."/>
            <person name="Bullock K."/>
            <person name="Deik A."/>
            <person name="Scott J."/>
            <person name="Pierce K.A."/>
            <person name="Xavier R.J."/>
            <person name="Alm E.J."/>
        </authorList>
    </citation>
    <scope>NUCLEOTIDE SEQUENCE [LARGE SCALE GENOMIC DNA]</scope>
    <source>
        <strain evidence="3 7">BIOML-A183</strain>
    </source>
</reference>
<dbReference type="AlphaFoldDB" id="A0A395VU55"/>
<evidence type="ECO:0000256" key="2">
    <source>
        <dbReference type="ARBA" id="ARBA00022679"/>
    </source>
</evidence>
<dbReference type="EMBL" id="VWLX01000012">
    <property type="protein sequence ID" value="KAA3803040.1"/>
    <property type="molecule type" value="Genomic_DNA"/>
</dbReference>
<dbReference type="Proteomes" id="UP000460135">
    <property type="component" value="Unassembled WGS sequence"/>
</dbReference>
<dbReference type="RefSeq" id="WP_004302233.1">
    <property type="nucleotide sequence ID" value="NZ_BAABYJ010000001.1"/>
</dbReference>
<organism evidence="5 6">
    <name type="scientific">Bacteroides ovatus</name>
    <dbReference type="NCBI Taxonomy" id="28116"/>
    <lineage>
        <taxon>Bacteria</taxon>
        <taxon>Pseudomonadati</taxon>
        <taxon>Bacteroidota</taxon>
        <taxon>Bacteroidia</taxon>
        <taxon>Bacteroidales</taxon>
        <taxon>Bacteroidaceae</taxon>
        <taxon>Bacteroides</taxon>
    </lineage>
</organism>
<evidence type="ECO:0000256" key="1">
    <source>
        <dbReference type="ARBA" id="ARBA00022676"/>
    </source>
</evidence>
<evidence type="ECO:0000313" key="7">
    <source>
        <dbReference type="Proteomes" id="UP000460135"/>
    </source>
</evidence>
<dbReference type="PANTHER" id="PTHR11927">
    <property type="entry name" value="GALACTOSIDE 2-L-FUCOSYLTRANSFERASE"/>
    <property type="match status" value="1"/>
</dbReference>
<evidence type="ECO:0000313" key="4">
    <source>
        <dbReference type="EMBL" id="MDC2409033.1"/>
    </source>
</evidence>
<dbReference type="GO" id="GO:0016020">
    <property type="term" value="C:membrane"/>
    <property type="evidence" value="ECO:0007669"/>
    <property type="project" value="InterPro"/>
</dbReference>
<dbReference type="EMBL" id="JAQNWR010000009">
    <property type="protein sequence ID" value="MDC2409033.1"/>
    <property type="molecule type" value="Genomic_DNA"/>
</dbReference>
<dbReference type="Proteomes" id="UP001214017">
    <property type="component" value="Unassembled WGS sequence"/>
</dbReference>
<gene>
    <name evidence="5" type="ORF">DWX70_20955</name>
    <name evidence="3" type="ORF">F3F51_17250</name>
    <name evidence="4" type="ORF">PO240_14225</name>
</gene>
<evidence type="ECO:0000313" key="3">
    <source>
        <dbReference type="EMBL" id="KAA3803040.1"/>
    </source>
</evidence>
<reference evidence="4" key="3">
    <citation type="submission" date="2022-10" db="EMBL/GenBank/DDBJ databases">
        <title>Human gut microbiome strain richness.</title>
        <authorList>
            <person name="Chen-Liaw A."/>
        </authorList>
    </citation>
    <scope>NUCLEOTIDE SEQUENCE</scope>
    <source>
        <strain evidence="4">F7_m1001271B151109d0_201107</strain>
    </source>
</reference>
<dbReference type="GO" id="GO:0005975">
    <property type="term" value="P:carbohydrate metabolic process"/>
    <property type="evidence" value="ECO:0007669"/>
    <property type="project" value="InterPro"/>
</dbReference>
<accession>A0A395VU55</accession>
<name>A0A395VU55_BACOV</name>
<protein>
    <submittedName>
        <fullName evidence="5">Alpha-1,2-fucosyltransferase</fullName>
    </submittedName>
</protein>
<dbReference type="Pfam" id="PF01531">
    <property type="entry name" value="Glyco_transf_11"/>
    <property type="match status" value="1"/>
</dbReference>
<dbReference type="InterPro" id="IPR002516">
    <property type="entry name" value="Glyco_trans_11"/>
</dbReference>